<dbReference type="InterPro" id="IPR025250">
    <property type="entry name" value="DUF4199"/>
</dbReference>
<organism evidence="2 3">
    <name type="scientific">Autumnicola musiva</name>
    <dbReference type="NCBI Taxonomy" id="3075589"/>
    <lineage>
        <taxon>Bacteria</taxon>
        <taxon>Pseudomonadati</taxon>
        <taxon>Bacteroidota</taxon>
        <taxon>Flavobacteriia</taxon>
        <taxon>Flavobacteriales</taxon>
        <taxon>Flavobacteriaceae</taxon>
        <taxon>Autumnicola</taxon>
    </lineage>
</organism>
<keyword evidence="1" id="KW-0472">Membrane</keyword>
<feature type="transmembrane region" description="Helical" evidence="1">
    <location>
        <begin position="132"/>
        <end position="155"/>
    </location>
</feature>
<sequence>MKKIIIEIKWGIIFSFASLLWMMFEKRMGWHDELIAKHPIYTNLFGLVAIALFLFALYDKRKHFYGGRMSWSQGFVSGIVLTIVITLLTPLMQYITNAWITPDYFENVINYTVATGQMQRSAAEEYFNMKSYIIMGIFSALAMGVVTSAIVALILRRK</sequence>
<evidence type="ECO:0000256" key="1">
    <source>
        <dbReference type="SAM" id="Phobius"/>
    </source>
</evidence>
<name>A0ABU3DB35_9FLAO</name>
<proteinExistence type="predicted"/>
<keyword evidence="3" id="KW-1185">Reference proteome</keyword>
<feature type="transmembrane region" description="Helical" evidence="1">
    <location>
        <begin position="70"/>
        <end position="95"/>
    </location>
</feature>
<dbReference type="Pfam" id="PF13858">
    <property type="entry name" value="DUF4199"/>
    <property type="match status" value="1"/>
</dbReference>
<accession>A0ABU3DB35</accession>
<evidence type="ECO:0000313" key="3">
    <source>
        <dbReference type="Proteomes" id="UP001262582"/>
    </source>
</evidence>
<protein>
    <submittedName>
        <fullName evidence="2">DUF4199 domain-containing protein</fullName>
    </submittedName>
</protein>
<gene>
    <name evidence="2" type="ORF">RM539_16490</name>
</gene>
<evidence type="ECO:0000313" key="2">
    <source>
        <dbReference type="EMBL" id="MDT0678183.1"/>
    </source>
</evidence>
<dbReference type="Proteomes" id="UP001262582">
    <property type="component" value="Unassembled WGS sequence"/>
</dbReference>
<comment type="caution">
    <text evidence="2">The sequence shown here is derived from an EMBL/GenBank/DDBJ whole genome shotgun (WGS) entry which is preliminary data.</text>
</comment>
<feature type="transmembrane region" description="Helical" evidence="1">
    <location>
        <begin position="7"/>
        <end position="24"/>
    </location>
</feature>
<dbReference type="RefSeq" id="WP_311504518.1">
    <property type="nucleotide sequence ID" value="NZ_JAVRHK010000016.1"/>
</dbReference>
<reference evidence="2 3" key="1">
    <citation type="submission" date="2023-09" db="EMBL/GenBank/DDBJ databases">
        <authorList>
            <person name="Rey-Velasco X."/>
        </authorList>
    </citation>
    <scope>NUCLEOTIDE SEQUENCE [LARGE SCALE GENOMIC DNA]</scope>
    <source>
        <strain evidence="2 3">F117</strain>
    </source>
</reference>
<keyword evidence="1" id="KW-0812">Transmembrane</keyword>
<feature type="transmembrane region" description="Helical" evidence="1">
    <location>
        <begin position="40"/>
        <end position="58"/>
    </location>
</feature>
<dbReference type="EMBL" id="JAVRHK010000016">
    <property type="protein sequence ID" value="MDT0678183.1"/>
    <property type="molecule type" value="Genomic_DNA"/>
</dbReference>
<keyword evidence="1" id="KW-1133">Transmembrane helix</keyword>